<feature type="domain" description="UPF0758" evidence="1">
    <location>
        <begin position="43"/>
        <end position="120"/>
    </location>
</feature>
<proteinExistence type="predicted"/>
<dbReference type="Proteomes" id="UP000245391">
    <property type="component" value="Unassembled WGS sequence"/>
</dbReference>
<dbReference type="InterPro" id="IPR046778">
    <property type="entry name" value="UPF0758_N"/>
</dbReference>
<dbReference type="AlphaFoldDB" id="A0A317F6X1"/>
<protein>
    <recommendedName>
        <fullName evidence="1">UPF0758 domain-containing protein</fullName>
    </recommendedName>
</protein>
<dbReference type="InterPro" id="IPR001405">
    <property type="entry name" value="UPF0758"/>
</dbReference>
<dbReference type="InterPro" id="IPR010994">
    <property type="entry name" value="RuvA_2-like"/>
</dbReference>
<comment type="caution">
    <text evidence="2">The sequence shown here is derived from an EMBL/GenBank/DDBJ whole genome shotgun (WGS) entry which is preliminary data.</text>
</comment>
<gene>
    <name evidence="2" type="ORF">DF947_01335</name>
</gene>
<sequence>MFEDHLEEFIQAFSDLFHSAAYQGRGYQTVMDIAQECRVSRGIKAMPEELRPREKLYAHGAAALNNKELLAILLGSGSPGETAISLAQRILDGSEGSLSGLSSSSFPSLCRFKGMGLAKASSILAAVELGRRLFGVVNAQLKVAL</sequence>
<reference evidence="3" key="1">
    <citation type="submission" date="2018-05" db="EMBL/GenBank/DDBJ databases">
        <title>Pedobacter paludis sp. nov., isolated from wetland soil.</title>
        <authorList>
            <person name="Zhang Y."/>
        </authorList>
    </citation>
    <scope>NUCLEOTIDE SEQUENCE [LARGE SCALE GENOMIC DNA]</scope>
    <source>
        <strain evidence="3">R-8</strain>
    </source>
</reference>
<dbReference type="Pfam" id="PF20582">
    <property type="entry name" value="UPF0758_N"/>
    <property type="match status" value="1"/>
</dbReference>
<dbReference type="PANTHER" id="PTHR30471:SF3">
    <property type="entry name" value="UPF0758 PROTEIN YEES-RELATED"/>
    <property type="match status" value="1"/>
</dbReference>
<accession>A0A317F6X1</accession>
<dbReference type="EMBL" id="QGNY01000001">
    <property type="protein sequence ID" value="PWS33296.1"/>
    <property type="molecule type" value="Genomic_DNA"/>
</dbReference>
<evidence type="ECO:0000259" key="1">
    <source>
        <dbReference type="Pfam" id="PF20582"/>
    </source>
</evidence>
<name>A0A317F6X1_9SPHI</name>
<evidence type="ECO:0000313" key="3">
    <source>
        <dbReference type="Proteomes" id="UP000245391"/>
    </source>
</evidence>
<organism evidence="2 3">
    <name type="scientific">Pedobacter paludis</name>
    <dbReference type="NCBI Taxonomy" id="2203212"/>
    <lineage>
        <taxon>Bacteria</taxon>
        <taxon>Pseudomonadati</taxon>
        <taxon>Bacteroidota</taxon>
        <taxon>Sphingobacteriia</taxon>
        <taxon>Sphingobacteriales</taxon>
        <taxon>Sphingobacteriaceae</taxon>
        <taxon>Pedobacter</taxon>
    </lineage>
</organism>
<evidence type="ECO:0000313" key="2">
    <source>
        <dbReference type="EMBL" id="PWS33296.1"/>
    </source>
</evidence>
<dbReference type="PANTHER" id="PTHR30471">
    <property type="entry name" value="DNA REPAIR PROTEIN RADC"/>
    <property type="match status" value="1"/>
</dbReference>
<keyword evidence="3" id="KW-1185">Reference proteome</keyword>
<dbReference type="SUPFAM" id="SSF47781">
    <property type="entry name" value="RuvA domain 2-like"/>
    <property type="match status" value="1"/>
</dbReference>